<dbReference type="InterPro" id="IPR008217">
    <property type="entry name" value="Ccc1_fam"/>
</dbReference>
<dbReference type="EMBL" id="MGET01000002">
    <property type="protein sequence ID" value="OGL90429.1"/>
    <property type="molecule type" value="Genomic_DNA"/>
</dbReference>
<organism evidence="6 7">
    <name type="scientific">Candidatus Uhrbacteria bacterium RIFCSPLOWO2_02_FULL_53_10</name>
    <dbReference type="NCBI Taxonomy" id="1802411"/>
    <lineage>
        <taxon>Bacteria</taxon>
        <taxon>Candidatus Uhriibacteriota</taxon>
    </lineage>
</organism>
<dbReference type="Pfam" id="PF01988">
    <property type="entry name" value="VIT1"/>
    <property type="match status" value="1"/>
</dbReference>
<evidence type="ECO:0000313" key="7">
    <source>
        <dbReference type="Proteomes" id="UP000177574"/>
    </source>
</evidence>
<name>A0A1F7VIX0_9BACT</name>
<evidence type="ECO:0000256" key="4">
    <source>
        <dbReference type="ARBA" id="ARBA00023136"/>
    </source>
</evidence>
<evidence type="ECO:0000256" key="5">
    <source>
        <dbReference type="SAM" id="Phobius"/>
    </source>
</evidence>
<reference evidence="6 7" key="1">
    <citation type="journal article" date="2016" name="Nat. Commun.">
        <title>Thousands of microbial genomes shed light on interconnected biogeochemical processes in an aquifer system.</title>
        <authorList>
            <person name="Anantharaman K."/>
            <person name="Brown C.T."/>
            <person name="Hug L.A."/>
            <person name="Sharon I."/>
            <person name="Castelle C.J."/>
            <person name="Probst A.J."/>
            <person name="Thomas B.C."/>
            <person name="Singh A."/>
            <person name="Wilkins M.J."/>
            <person name="Karaoz U."/>
            <person name="Brodie E.L."/>
            <person name="Williams K.H."/>
            <person name="Hubbard S.S."/>
            <person name="Banfield J.F."/>
        </authorList>
    </citation>
    <scope>NUCLEOTIDE SEQUENCE [LARGE SCALE GENOMIC DNA]</scope>
</reference>
<keyword evidence="3 5" id="KW-1133">Transmembrane helix</keyword>
<dbReference type="GO" id="GO:0012505">
    <property type="term" value="C:endomembrane system"/>
    <property type="evidence" value="ECO:0007669"/>
    <property type="project" value="UniProtKB-SubCell"/>
</dbReference>
<gene>
    <name evidence="6" type="ORF">A3I45_00500</name>
</gene>
<keyword evidence="2 5" id="KW-0812">Transmembrane</keyword>
<protein>
    <submittedName>
        <fullName evidence="6">Uncharacterized protein</fullName>
    </submittedName>
</protein>
<evidence type="ECO:0000256" key="2">
    <source>
        <dbReference type="ARBA" id="ARBA00022692"/>
    </source>
</evidence>
<dbReference type="GO" id="GO:0005384">
    <property type="term" value="F:manganese ion transmembrane transporter activity"/>
    <property type="evidence" value="ECO:0007669"/>
    <property type="project" value="InterPro"/>
</dbReference>
<evidence type="ECO:0000256" key="1">
    <source>
        <dbReference type="ARBA" id="ARBA00004127"/>
    </source>
</evidence>
<accession>A0A1F7VIX0</accession>
<dbReference type="GO" id="GO:0030026">
    <property type="term" value="P:intracellular manganese ion homeostasis"/>
    <property type="evidence" value="ECO:0007669"/>
    <property type="project" value="InterPro"/>
</dbReference>
<evidence type="ECO:0000256" key="3">
    <source>
        <dbReference type="ARBA" id="ARBA00022989"/>
    </source>
</evidence>
<comment type="subcellular location">
    <subcellularLocation>
        <location evidence="1">Endomembrane system</location>
        <topology evidence="1">Multi-pass membrane protein</topology>
    </subcellularLocation>
</comment>
<dbReference type="Proteomes" id="UP000177574">
    <property type="component" value="Unassembled WGS sequence"/>
</dbReference>
<feature type="transmembrane region" description="Helical" evidence="5">
    <location>
        <begin position="36"/>
        <end position="56"/>
    </location>
</feature>
<dbReference type="AlphaFoldDB" id="A0A1F7VIX0"/>
<comment type="caution">
    <text evidence="6">The sequence shown here is derived from an EMBL/GenBank/DDBJ whole genome shotgun (WGS) entry which is preliminary data.</text>
</comment>
<proteinExistence type="predicted"/>
<sequence>MVPSIIVTAIALFLFGTVKARITQTSPWRSGFEMCAIAMSAAIIGFALGVFVRYLFGITI</sequence>
<evidence type="ECO:0000313" key="6">
    <source>
        <dbReference type="EMBL" id="OGL90429.1"/>
    </source>
</evidence>
<keyword evidence="4 5" id="KW-0472">Membrane</keyword>